<dbReference type="GO" id="GO:0016020">
    <property type="term" value="C:membrane"/>
    <property type="evidence" value="ECO:0007669"/>
    <property type="project" value="TreeGrafter"/>
</dbReference>
<dbReference type="InterPro" id="IPR019813">
    <property type="entry name" value="Translation_initiation_fac3_CS"/>
</dbReference>
<comment type="subcellular location">
    <subcellularLocation>
        <location evidence="4 6">Cytoplasm</location>
    </subcellularLocation>
</comment>
<dbReference type="GO" id="GO:0043022">
    <property type="term" value="F:ribosome binding"/>
    <property type="evidence" value="ECO:0007669"/>
    <property type="project" value="TreeGrafter"/>
</dbReference>
<dbReference type="InterPro" id="IPR036787">
    <property type="entry name" value="T_IF-3_N_sf"/>
</dbReference>
<dbReference type="Pfam" id="PF05198">
    <property type="entry name" value="IF3_N"/>
    <property type="match status" value="1"/>
</dbReference>
<evidence type="ECO:0000259" key="8">
    <source>
        <dbReference type="Pfam" id="PF05198"/>
    </source>
</evidence>
<dbReference type="PANTHER" id="PTHR10938:SF0">
    <property type="entry name" value="TRANSLATION INITIATION FACTOR IF-3, MITOCHONDRIAL"/>
    <property type="match status" value="1"/>
</dbReference>
<dbReference type="NCBIfam" id="TIGR00168">
    <property type="entry name" value="infC"/>
    <property type="match status" value="1"/>
</dbReference>
<dbReference type="GO" id="GO:0003743">
    <property type="term" value="F:translation initiation factor activity"/>
    <property type="evidence" value="ECO:0007669"/>
    <property type="project" value="UniProtKB-UniRule"/>
</dbReference>
<dbReference type="FunFam" id="3.10.20.80:FF:000001">
    <property type="entry name" value="Translation initiation factor IF-3"/>
    <property type="match status" value="1"/>
</dbReference>
<dbReference type="Gene3D" id="3.30.110.10">
    <property type="entry name" value="Translation initiation factor 3 (IF-3), C-terminal domain"/>
    <property type="match status" value="1"/>
</dbReference>
<protein>
    <recommendedName>
        <fullName evidence="4 5">Translation initiation factor IF-3</fullName>
    </recommendedName>
</protein>
<dbReference type="InterPro" id="IPR019814">
    <property type="entry name" value="Translation_initiation_fac_3_N"/>
</dbReference>
<evidence type="ECO:0000256" key="6">
    <source>
        <dbReference type="RuleBase" id="RU000646"/>
    </source>
</evidence>
<dbReference type="Pfam" id="PF00707">
    <property type="entry name" value="IF3_C"/>
    <property type="match status" value="1"/>
</dbReference>
<organism evidence="9 10">
    <name type="scientific">Propionigenium maris DSM 9537</name>
    <dbReference type="NCBI Taxonomy" id="1123000"/>
    <lineage>
        <taxon>Bacteria</taxon>
        <taxon>Fusobacteriati</taxon>
        <taxon>Fusobacteriota</taxon>
        <taxon>Fusobacteriia</taxon>
        <taxon>Fusobacteriales</taxon>
        <taxon>Fusobacteriaceae</taxon>
        <taxon>Propionigenium</taxon>
    </lineage>
</organism>
<dbReference type="AlphaFoldDB" id="A0A9W6GMP1"/>
<accession>A0A9W6GMP1</accession>
<evidence type="ECO:0000259" key="7">
    <source>
        <dbReference type="Pfam" id="PF00707"/>
    </source>
</evidence>
<comment type="function">
    <text evidence="4 6">IF-3 binds to the 30S ribosomal subunit and shifts the equilibrium between 70S ribosomes and their 50S and 30S subunits in favor of the free subunits, thus enhancing the availability of 30S subunits on which protein synthesis initiation begins.</text>
</comment>
<dbReference type="InterPro" id="IPR019815">
    <property type="entry name" value="Translation_initiation_fac_3_C"/>
</dbReference>
<reference evidence="9" key="1">
    <citation type="submission" date="2022-12" db="EMBL/GenBank/DDBJ databases">
        <title>Reference genome sequencing for broad-spectrum identification of bacterial and archaeal isolates by mass spectrometry.</title>
        <authorList>
            <person name="Sekiguchi Y."/>
            <person name="Tourlousse D.M."/>
        </authorList>
    </citation>
    <scope>NUCLEOTIDE SEQUENCE</scope>
    <source>
        <strain evidence="9">10succ1</strain>
    </source>
</reference>
<comment type="subunit">
    <text evidence="4 6">Monomer.</text>
</comment>
<evidence type="ECO:0000256" key="1">
    <source>
        <dbReference type="ARBA" id="ARBA00005439"/>
    </source>
</evidence>
<dbReference type="InterPro" id="IPR036788">
    <property type="entry name" value="T_IF-3_C_sf"/>
</dbReference>
<feature type="domain" description="Translation initiation factor 3 C-terminal" evidence="7">
    <location>
        <begin position="86"/>
        <end position="168"/>
    </location>
</feature>
<keyword evidence="2 4" id="KW-0396">Initiation factor</keyword>
<evidence type="ECO:0000256" key="2">
    <source>
        <dbReference type="ARBA" id="ARBA00022540"/>
    </source>
</evidence>
<evidence type="ECO:0000313" key="9">
    <source>
        <dbReference type="EMBL" id="GLI56526.1"/>
    </source>
</evidence>
<comment type="similarity">
    <text evidence="1 4 6">Belongs to the IF-3 family.</text>
</comment>
<dbReference type="InterPro" id="IPR001288">
    <property type="entry name" value="Translation_initiation_fac_3"/>
</dbReference>
<dbReference type="PANTHER" id="PTHR10938">
    <property type="entry name" value="TRANSLATION INITIATION FACTOR IF-3"/>
    <property type="match status" value="1"/>
</dbReference>
<keyword evidence="4" id="KW-0963">Cytoplasm</keyword>
<evidence type="ECO:0000256" key="5">
    <source>
        <dbReference type="NCBIfam" id="TIGR00168"/>
    </source>
</evidence>
<comment type="caution">
    <text evidence="9">The sequence shown here is derived from an EMBL/GenBank/DDBJ whole genome shotgun (WGS) entry which is preliminary data.</text>
</comment>
<evidence type="ECO:0000256" key="4">
    <source>
        <dbReference type="HAMAP-Rule" id="MF_00080"/>
    </source>
</evidence>
<dbReference type="GO" id="GO:0032790">
    <property type="term" value="P:ribosome disassembly"/>
    <property type="evidence" value="ECO:0007669"/>
    <property type="project" value="TreeGrafter"/>
</dbReference>
<dbReference type="SUPFAM" id="SSF54364">
    <property type="entry name" value="Translation initiation factor IF3, N-terminal domain"/>
    <property type="match status" value="1"/>
</dbReference>
<gene>
    <name evidence="4 9" type="primary">infC</name>
    <name evidence="9" type="ORF">PM10SUCC1_20400</name>
</gene>
<name>A0A9W6GMP1_9FUSO</name>
<keyword evidence="10" id="KW-1185">Reference proteome</keyword>
<evidence type="ECO:0000313" key="10">
    <source>
        <dbReference type="Proteomes" id="UP001144471"/>
    </source>
</evidence>
<feature type="domain" description="Translation initiation factor 3 N-terminal" evidence="8">
    <location>
        <begin position="10"/>
        <end position="79"/>
    </location>
</feature>
<keyword evidence="3 4" id="KW-0648">Protein biosynthesis</keyword>
<dbReference type="Proteomes" id="UP001144471">
    <property type="component" value="Unassembled WGS sequence"/>
</dbReference>
<dbReference type="Gene3D" id="3.10.20.80">
    <property type="entry name" value="Translation initiation factor 3 (IF-3), N-terminal domain"/>
    <property type="match status" value="1"/>
</dbReference>
<evidence type="ECO:0000256" key="3">
    <source>
        <dbReference type="ARBA" id="ARBA00022917"/>
    </source>
</evidence>
<proteinExistence type="inferred from homology"/>
<dbReference type="GO" id="GO:0005829">
    <property type="term" value="C:cytosol"/>
    <property type="evidence" value="ECO:0007669"/>
    <property type="project" value="TreeGrafter"/>
</dbReference>
<dbReference type="HAMAP" id="MF_00080">
    <property type="entry name" value="IF_3"/>
    <property type="match status" value="1"/>
</dbReference>
<sequence length="172" mass="19789">MSNISDKTRINERIRAREVRVISADGEQLGVMSSREALSKAREAELDLVEVSPNAKPPVCKIMDYGKYKYELARKAKEAKKKQKLVVVKEVKFKARIDKHDFETKIGKIEKFLAKENKVKVSLMLFGRERMHADLGVKILEQVAERFSETADVDKKYGEKQKHIMLTPKKNV</sequence>
<dbReference type="EMBL" id="BSDY01000008">
    <property type="protein sequence ID" value="GLI56526.1"/>
    <property type="molecule type" value="Genomic_DNA"/>
</dbReference>
<dbReference type="SUPFAM" id="SSF55200">
    <property type="entry name" value="Translation initiation factor IF3, C-terminal domain"/>
    <property type="match status" value="1"/>
</dbReference>
<dbReference type="RefSeq" id="WP_281835729.1">
    <property type="nucleotide sequence ID" value="NZ_BSDY01000008.1"/>
</dbReference>
<dbReference type="PROSITE" id="PS00938">
    <property type="entry name" value="IF3"/>
    <property type="match status" value="1"/>
</dbReference>